<evidence type="ECO:0000313" key="2">
    <source>
        <dbReference type="Proteomes" id="UP001205843"/>
    </source>
</evidence>
<reference evidence="1" key="1">
    <citation type="submission" date="2022-03" db="EMBL/GenBank/DDBJ databases">
        <title>Genomic Encyclopedia of Type Strains, Phase III (KMG-III): the genomes of soil and plant-associated and newly described type strains.</title>
        <authorList>
            <person name="Whitman W."/>
        </authorList>
    </citation>
    <scope>NUCLEOTIDE SEQUENCE</scope>
    <source>
        <strain evidence="1">ANL 6-2</strain>
    </source>
</reference>
<dbReference type="RefSeq" id="WP_253476124.1">
    <property type="nucleotide sequence ID" value="NZ_JALJXV010000003.1"/>
</dbReference>
<protein>
    <submittedName>
        <fullName evidence="1">Uncharacterized protein</fullName>
    </submittedName>
</protein>
<keyword evidence="2" id="KW-1185">Reference proteome</keyword>
<gene>
    <name evidence="1" type="ORF">J2T57_001360</name>
</gene>
<accession>A0AAE3G322</accession>
<name>A0AAE3G322_9GAMM</name>
<comment type="caution">
    <text evidence="1">The sequence shown here is derived from an EMBL/GenBank/DDBJ whole genome shotgun (WGS) entry which is preliminary data.</text>
</comment>
<sequence length="119" mass="13057">MQLARLTGRLGLSGHDTDRLAECMLENKGLQAAVESVDATITLEQAYNVCRQIARELLGEELADLAPQMALERILLAEAEYDNWQAEGERRRAARLAAALADEMTGDVAEEEGDKREAA</sequence>
<dbReference type="Proteomes" id="UP001205843">
    <property type="component" value="Unassembled WGS sequence"/>
</dbReference>
<proteinExistence type="predicted"/>
<evidence type="ECO:0000313" key="1">
    <source>
        <dbReference type="EMBL" id="MCP1674258.1"/>
    </source>
</evidence>
<dbReference type="EMBL" id="JALJXV010000003">
    <property type="protein sequence ID" value="MCP1674258.1"/>
    <property type="molecule type" value="Genomic_DNA"/>
</dbReference>
<organism evidence="1 2">
    <name type="scientific">Natronocella acetinitrilica</name>
    <dbReference type="NCBI Taxonomy" id="414046"/>
    <lineage>
        <taxon>Bacteria</taxon>
        <taxon>Pseudomonadati</taxon>
        <taxon>Pseudomonadota</taxon>
        <taxon>Gammaproteobacteria</taxon>
        <taxon>Chromatiales</taxon>
        <taxon>Ectothiorhodospiraceae</taxon>
        <taxon>Natronocella</taxon>
    </lineage>
</organism>
<dbReference type="AlphaFoldDB" id="A0AAE3G322"/>